<reference evidence="2 3" key="1">
    <citation type="submission" date="2019-05" db="EMBL/GenBank/DDBJ databases">
        <title>Emergence of the Ug99 lineage of the wheat stem rust pathogen through somatic hybridization.</title>
        <authorList>
            <person name="Li F."/>
            <person name="Upadhyaya N.M."/>
            <person name="Sperschneider J."/>
            <person name="Matny O."/>
            <person name="Nguyen-Phuc H."/>
            <person name="Mago R."/>
            <person name="Raley C."/>
            <person name="Miller M.E."/>
            <person name="Silverstein K.A.T."/>
            <person name="Henningsen E."/>
            <person name="Hirsch C.D."/>
            <person name="Visser B."/>
            <person name="Pretorius Z.A."/>
            <person name="Steffenson B.J."/>
            <person name="Schwessinger B."/>
            <person name="Dodds P.N."/>
            <person name="Figueroa M."/>
        </authorList>
    </citation>
    <scope>NUCLEOTIDE SEQUENCE [LARGE SCALE GENOMIC DNA]</scope>
    <source>
        <strain evidence="2 3">Ug99</strain>
    </source>
</reference>
<dbReference type="AlphaFoldDB" id="A0A5B0NUB6"/>
<name>A0A5B0NUB6_PUCGR</name>
<gene>
    <name evidence="2" type="ORF">PGTUg99_020866</name>
</gene>
<proteinExistence type="predicted"/>
<evidence type="ECO:0000313" key="3">
    <source>
        <dbReference type="Proteomes" id="UP000325313"/>
    </source>
</evidence>
<feature type="region of interest" description="Disordered" evidence="1">
    <location>
        <begin position="1"/>
        <end position="68"/>
    </location>
</feature>
<evidence type="ECO:0000256" key="1">
    <source>
        <dbReference type="SAM" id="MobiDB-lite"/>
    </source>
</evidence>
<dbReference type="EMBL" id="VDEP01000376">
    <property type="protein sequence ID" value="KAA1092332.1"/>
    <property type="molecule type" value="Genomic_DNA"/>
</dbReference>
<protein>
    <submittedName>
        <fullName evidence="2">Uncharacterized protein</fullName>
    </submittedName>
</protein>
<comment type="caution">
    <text evidence="2">The sequence shown here is derived from an EMBL/GenBank/DDBJ whole genome shotgun (WGS) entry which is preliminary data.</text>
</comment>
<accession>A0A5B0NUB6</accession>
<dbReference type="Proteomes" id="UP000325313">
    <property type="component" value="Unassembled WGS sequence"/>
</dbReference>
<sequence>MLQMVSLTVGYLPSTPEDPQHSTAEITGPWLRVQQAPNPVRRLEDPTSPKGSSHGHALSQVPTGRSHG</sequence>
<organism evidence="2 3">
    <name type="scientific">Puccinia graminis f. sp. tritici</name>
    <dbReference type="NCBI Taxonomy" id="56615"/>
    <lineage>
        <taxon>Eukaryota</taxon>
        <taxon>Fungi</taxon>
        <taxon>Dikarya</taxon>
        <taxon>Basidiomycota</taxon>
        <taxon>Pucciniomycotina</taxon>
        <taxon>Pucciniomycetes</taxon>
        <taxon>Pucciniales</taxon>
        <taxon>Pucciniaceae</taxon>
        <taxon>Puccinia</taxon>
    </lineage>
</organism>
<evidence type="ECO:0000313" key="2">
    <source>
        <dbReference type="EMBL" id="KAA1092332.1"/>
    </source>
</evidence>